<gene>
    <name evidence="1" type="ORF">PSQ90_13115</name>
</gene>
<dbReference type="RefSeq" id="WP_282210743.1">
    <property type="nucleotide sequence ID" value="NZ_CP118247.1"/>
</dbReference>
<name>A0ABY7YVE1_9HYPH</name>
<evidence type="ECO:0000313" key="2">
    <source>
        <dbReference type="Proteomes" id="UP001222118"/>
    </source>
</evidence>
<reference evidence="1 2" key="1">
    <citation type="submission" date="2023-02" db="EMBL/GenBank/DDBJ databases">
        <title>Devosia chondri sp. nov., isolated from the phycosphere of marine algae.</title>
        <authorList>
            <person name="Kim J.M."/>
            <person name="Lee J.K."/>
            <person name="Choi B.J."/>
            <person name="Bayburt H."/>
            <person name="Jeon C.O."/>
        </authorList>
    </citation>
    <scope>NUCLEOTIDE SEQUENCE [LARGE SCALE GENOMIC DNA]</scope>
    <source>
        <strain evidence="1 2">G2-5</strain>
    </source>
</reference>
<keyword evidence="2" id="KW-1185">Reference proteome</keyword>
<protein>
    <submittedName>
        <fullName evidence="1">Uncharacterized protein</fullName>
    </submittedName>
</protein>
<dbReference type="Proteomes" id="UP001222118">
    <property type="component" value="Chromosome"/>
</dbReference>
<sequence>MLPDGRILPPRVDKNASLAASGVRDYMRALIVDLCRNYPEVDAFKFDWPEYPPYDFLALFADYNPQVRPYAEDLGLDFDQLASSMAGLMGKIIGGELPDLGLMDARDFGDVLARLQEFCPALTDHLALRAHLVERYAAFLRQCVDEASGGTKKMILQGFPTPWDQLSGFAVKPLSQHAHGLAVKFYTMHWPMMLRNYGDRLVSAMPEQDAAIAQSLSRLFLSHSPAYASIGDFRYPEPGQRHGISAATIAAKFTPMQKVATVPIAGIAHAYGPIPDVVERFKAIWNASGRHVEINRYCYMGNAKIDALAEVVKGDA</sequence>
<dbReference type="EMBL" id="CP118247">
    <property type="protein sequence ID" value="WDR05224.1"/>
    <property type="molecule type" value="Genomic_DNA"/>
</dbReference>
<accession>A0ABY7YVE1</accession>
<evidence type="ECO:0000313" key="1">
    <source>
        <dbReference type="EMBL" id="WDR05224.1"/>
    </source>
</evidence>
<organism evidence="1 2">
    <name type="scientific">Devosia rhodophyticola</name>
    <dbReference type="NCBI Taxonomy" id="3026423"/>
    <lineage>
        <taxon>Bacteria</taxon>
        <taxon>Pseudomonadati</taxon>
        <taxon>Pseudomonadota</taxon>
        <taxon>Alphaproteobacteria</taxon>
        <taxon>Hyphomicrobiales</taxon>
        <taxon>Devosiaceae</taxon>
        <taxon>Devosia</taxon>
    </lineage>
</organism>
<proteinExistence type="predicted"/>